<dbReference type="SUPFAM" id="SSF57756">
    <property type="entry name" value="Retrovirus zinc finger-like domains"/>
    <property type="match status" value="1"/>
</dbReference>
<organism evidence="1 2">
    <name type="scientific">Senna tora</name>
    <dbReference type="NCBI Taxonomy" id="362788"/>
    <lineage>
        <taxon>Eukaryota</taxon>
        <taxon>Viridiplantae</taxon>
        <taxon>Streptophyta</taxon>
        <taxon>Embryophyta</taxon>
        <taxon>Tracheophyta</taxon>
        <taxon>Spermatophyta</taxon>
        <taxon>Magnoliopsida</taxon>
        <taxon>eudicotyledons</taxon>
        <taxon>Gunneridae</taxon>
        <taxon>Pentapetalae</taxon>
        <taxon>rosids</taxon>
        <taxon>fabids</taxon>
        <taxon>Fabales</taxon>
        <taxon>Fabaceae</taxon>
        <taxon>Caesalpinioideae</taxon>
        <taxon>Cassia clade</taxon>
        <taxon>Senna</taxon>
    </lineage>
</organism>
<sequence>MDWKELGNKPKCILCRVEGHTKKKCPNKKPMQP</sequence>
<dbReference type="Proteomes" id="UP000634136">
    <property type="component" value="Unassembled WGS sequence"/>
</dbReference>
<accession>A0A834TZP4</accession>
<reference evidence="1" key="1">
    <citation type="submission" date="2020-09" db="EMBL/GenBank/DDBJ databases">
        <title>Genome-Enabled Discovery of Anthraquinone Biosynthesis in Senna tora.</title>
        <authorList>
            <person name="Kang S.-H."/>
            <person name="Pandey R.P."/>
            <person name="Lee C.-M."/>
            <person name="Sim J.-S."/>
            <person name="Jeong J.-T."/>
            <person name="Choi B.-S."/>
            <person name="Jung M."/>
            <person name="Ginzburg D."/>
            <person name="Zhao K."/>
            <person name="Won S.Y."/>
            <person name="Oh T.-J."/>
            <person name="Yu Y."/>
            <person name="Kim N.-H."/>
            <person name="Lee O.R."/>
            <person name="Lee T.-H."/>
            <person name="Bashyal P."/>
            <person name="Kim T.-S."/>
            <person name="Lee W.-H."/>
            <person name="Kawkins C."/>
            <person name="Kim C.-K."/>
            <person name="Kim J.S."/>
            <person name="Ahn B.O."/>
            <person name="Rhee S.Y."/>
            <person name="Sohng J.K."/>
        </authorList>
    </citation>
    <scope>NUCLEOTIDE SEQUENCE</scope>
    <source>
        <tissue evidence="1">Leaf</tissue>
    </source>
</reference>
<evidence type="ECO:0000313" key="1">
    <source>
        <dbReference type="EMBL" id="KAF7831653.1"/>
    </source>
</evidence>
<protein>
    <recommendedName>
        <fullName evidence="3">CCHC-type domain-containing protein</fullName>
    </recommendedName>
</protein>
<dbReference type="AlphaFoldDB" id="A0A834TZP4"/>
<dbReference type="GO" id="GO:0008270">
    <property type="term" value="F:zinc ion binding"/>
    <property type="evidence" value="ECO:0007669"/>
    <property type="project" value="InterPro"/>
</dbReference>
<evidence type="ECO:0000313" key="2">
    <source>
        <dbReference type="Proteomes" id="UP000634136"/>
    </source>
</evidence>
<name>A0A834TZP4_9FABA</name>
<keyword evidence="2" id="KW-1185">Reference proteome</keyword>
<dbReference type="EMBL" id="JAAIUW010000005">
    <property type="protein sequence ID" value="KAF7831653.1"/>
    <property type="molecule type" value="Genomic_DNA"/>
</dbReference>
<evidence type="ECO:0008006" key="3">
    <source>
        <dbReference type="Google" id="ProtNLM"/>
    </source>
</evidence>
<proteinExistence type="predicted"/>
<dbReference type="GO" id="GO:0003676">
    <property type="term" value="F:nucleic acid binding"/>
    <property type="evidence" value="ECO:0007669"/>
    <property type="project" value="InterPro"/>
</dbReference>
<gene>
    <name evidence="1" type="ORF">G2W53_013986</name>
</gene>
<dbReference type="InterPro" id="IPR036875">
    <property type="entry name" value="Znf_CCHC_sf"/>
</dbReference>
<comment type="caution">
    <text evidence="1">The sequence shown here is derived from an EMBL/GenBank/DDBJ whole genome shotgun (WGS) entry which is preliminary data.</text>
</comment>